<dbReference type="GO" id="GO:0022904">
    <property type="term" value="P:respiratory electron transport chain"/>
    <property type="evidence" value="ECO:0007669"/>
    <property type="project" value="InterPro"/>
</dbReference>
<feature type="binding site" description="axial binding residue" evidence="15">
    <location>
        <position position="213"/>
    </location>
    <ligand>
        <name>heme b</name>
        <dbReference type="ChEBI" id="CHEBI:60344"/>
        <label>b566</label>
    </ligand>
    <ligandPart>
        <name>Fe</name>
        <dbReference type="ChEBI" id="CHEBI:18248"/>
    </ligandPart>
</feature>
<dbReference type="PANTHER" id="PTHR19271">
    <property type="entry name" value="CYTOCHROME B"/>
    <property type="match status" value="1"/>
</dbReference>
<evidence type="ECO:0000256" key="16">
    <source>
        <dbReference type="RuleBase" id="RU003385"/>
    </source>
</evidence>
<name>A0A1J8P3G3_9COXI</name>
<dbReference type="InterPro" id="IPR005798">
    <property type="entry name" value="Cyt_b/b6_C"/>
</dbReference>
<feature type="binding site" description="axial binding residue" evidence="15">
    <location>
        <position position="198"/>
    </location>
    <ligand>
        <name>heme b</name>
        <dbReference type="ChEBI" id="CHEBI:60344"/>
        <label>b562</label>
    </ligand>
    <ligandPart>
        <name>Fe</name>
        <dbReference type="ChEBI" id="CHEBI:18248"/>
    </ligandPart>
</feature>
<keyword evidence="13 17" id="KW-0472">Membrane</keyword>
<dbReference type="InterPro" id="IPR030689">
    <property type="entry name" value="Cytochrome_b"/>
</dbReference>
<dbReference type="PROSITE" id="PS51003">
    <property type="entry name" value="CYTB_CTER"/>
    <property type="match status" value="1"/>
</dbReference>
<evidence type="ECO:0000256" key="14">
    <source>
        <dbReference type="PIRSR" id="PIRSR038885-1"/>
    </source>
</evidence>
<dbReference type="EMBL" id="LUKY01000033">
    <property type="protein sequence ID" value="OIZ94276.1"/>
    <property type="molecule type" value="Genomic_DNA"/>
</dbReference>
<dbReference type="PANTHER" id="PTHR19271:SF16">
    <property type="entry name" value="CYTOCHROME B"/>
    <property type="match status" value="1"/>
</dbReference>
<dbReference type="CDD" id="cd00284">
    <property type="entry name" value="Cytochrome_b_N"/>
    <property type="match status" value="1"/>
</dbReference>
<keyword evidence="9 15" id="KW-0479">Metal-binding</keyword>
<dbReference type="GO" id="GO:0016491">
    <property type="term" value="F:oxidoreductase activity"/>
    <property type="evidence" value="ECO:0007669"/>
    <property type="project" value="InterPro"/>
</dbReference>
<feature type="binding site" evidence="14">
    <location>
        <position position="218"/>
    </location>
    <ligand>
        <name>a ubiquinone</name>
        <dbReference type="ChEBI" id="CHEBI:16389"/>
    </ligand>
</feature>
<gene>
    <name evidence="20" type="ORF">A1D18_05365</name>
</gene>
<dbReference type="SUPFAM" id="SSF81342">
    <property type="entry name" value="Transmembrane di-heme cytochromes"/>
    <property type="match status" value="1"/>
</dbReference>
<evidence type="ECO:0000256" key="8">
    <source>
        <dbReference type="ARBA" id="ARBA00022692"/>
    </source>
</evidence>
<evidence type="ECO:0000256" key="11">
    <source>
        <dbReference type="ARBA" id="ARBA00022989"/>
    </source>
</evidence>
<evidence type="ECO:0000256" key="3">
    <source>
        <dbReference type="ARBA" id="ARBA00011649"/>
    </source>
</evidence>
<keyword evidence="11 17" id="KW-1133">Transmembrane helix</keyword>
<evidence type="ECO:0000256" key="9">
    <source>
        <dbReference type="ARBA" id="ARBA00022723"/>
    </source>
</evidence>
<comment type="cofactor">
    <cofactor evidence="16">
        <name>heme b</name>
        <dbReference type="ChEBI" id="CHEBI:60344"/>
    </cofactor>
    <text evidence="16">Binds 2 heme groups non-covalently.</text>
</comment>
<evidence type="ECO:0000256" key="15">
    <source>
        <dbReference type="PIRSR" id="PIRSR038885-2"/>
    </source>
</evidence>
<dbReference type="Pfam" id="PF00032">
    <property type="entry name" value="Cytochrom_B_C"/>
    <property type="match status" value="1"/>
</dbReference>
<evidence type="ECO:0000256" key="12">
    <source>
        <dbReference type="ARBA" id="ARBA00023004"/>
    </source>
</evidence>
<dbReference type="GO" id="GO:0046872">
    <property type="term" value="F:metal ion binding"/>
    <property type="evidence" value="ECO:0007669"/>
    <property type="project" value="UniProtKB-KW"/>
</dbReference>
<evidence type="ECO:0000256" key="10">
    <source>
        <dbReference type="ARBA" id="ARBA00022982"/>
    </source>
</evidence>
<feature type="transmembrane region" description="Helical" evidence="17">
    <location>
        <begin position="255"/>
        <end position="280"/>
    </location>
</feature>
<dbReference type="InterPro" id="IPR048259">
    <property type="entry name" value="Cytochrome_b_N_euk/bac"/>
</dbReference>
<keyword evidence="12 15" id="KW-0408">Iron</keyword>
<dbReference type="InterPro" id="IPR016174">
    <property type="entry name" value="Di-haem_cyt_TM"/>
</dbReference>
<comment type="function">
    <text evidence="1 16">Component of the ubiquinol-cytochrome c reductase complex (complex III or cytochrome b-c1 complex), which is a respiratory chain that generates an electrochemical potential coupled to ATP synthesis.</text>
</comment>
<dbReference type="SUPFAM" id="SSF81648">
    <property type="entry name" value="a domain/subunit of cytochrome bc1 complex (Ubiquinol-cytochrome c reductase)"/>
    <property type="match status" value="1"/>
</dbReference>
<evidence type="ECO:0000256" key="7">
    <source>
        <dbReference type="ARBA" id="ARBA00022660"/>
    </source>
</evidence>
<evidence type="ECO:0000256" key="4">
    <source>
        <dbReference type="ARBA" id="ARBA00013531"/>
    </source>
</evidence>
<evidence type="ECO:0000313" key="20">
    <source>
        <dbReference type="EMBL" id="OIZ94276.1"/>
    </source>
</evidence>
<dbReference type="PIRSF" id="PIRSF038885">
    <property type="entry name" value="COB"/>
    <property type="match status" value="1"/>
</dbReference>
<comment type="cofactor">
    <cofactor evidence="15">
        <name>heme</name>
        <dbReference type="ChEBI" id="CHEBI:30413"/>
    </cofactor>
    <text evidence="15">Binds 2 heme groups non-covalently.</text>
</comment>
<comment type="similarity">
    <text evidence="16">Belongs to the cytochrome b family.</text>
</comment>
<dbReference type="GO" id="GO:0045275">
    <property type="term" value="C:respiratory chain complex III"/>
    <property type="evidence" value="ECO:0007669"/>
    <property type="project" value="InterPro"/>
</dbReference>
<comment type="subunit">
    <text evidence="3 16">The main subunits of complex b-c1 are: cytochrome b, cytochrome c1 and the Rieske protein.</text>
</comment>
<dbReference type="InterPro" id="IPR005797">
    <property type="entry name" value="Cyt_b/b6_N"/>
</dbReference>
<dbReference type="InterPro" id="IPR027387">
    <property type="entry name" value="Cytb/b6-like_sf"/>
</dbReference>
<feature type="transmembrane region" description="Helical" evidence="17">
    <location>
        <begin position="43"/>
        <end position="69"/>
    </location>
</feature>
<evidence type="ECO:0000256" key="2">
    <source>
        <dbReference type="ARBA" id="ARBA00004141"/>
    </source>
</evidence>
<keyword evidence="5 16" id="KW-0813">Transport</keyword>
<feature type="domain" description="Cytochrome b/b6 C-terminal region profile" evidence="19">
    <location>
        <begin position="236"/>
        <end position="409"/>
    </location>
</feature>
<feature type="transmembrane region" description="Helical" evidence="17">
    <location>
        <begin position="95"/>
        <end position="116"/>
    </location>
</feature>
<feature type="binding site" description="axial binding residue" evidence="15">
    <location>
        <position position="111"/>
    </location>
    <ligand>
        <name>heme b</name>
        <dbReference type="ChEBI" id="CHEBI:60344"/>
        <label>b566</label>
    </ligand>
    <ligandPart>
        <name>Fe</name>
        <dbReference type="ChEBI" id="CHEBI:18248"/>
    </ligandPart>
</feature>
<feature type="domain" description="Cytochrome b/b6 N-terminal region profile" evidence="18">
    <location>
        <begin position="14"/>
        <end position="226"/>
    </location>
</feature>
<dbReference type="InterPro" id="IPR036150">
    <property type="entry name" value="Cyt_b/b6_C_sf"/>
</dbReference>
<feature type="transmembrane region" description="Helical" evidence="17">
    <location>
        <begin position="353"/>
        <end position="373"/>
    </location>
</feature>
<dbReference type="Gene3D" id="1.20.810.10">
    <property type="entry name" value="Cytochrome Bc1 Complex, Chain C"/>
    <property type="match status" value="1"/>
</dbReference>
<dbReference type="AlphaFoldDB" id="A0A1J8P3G3"/>
<protein>
    <recommendedName>
        <fullName evidence="4 16">Cytochrome b</fullName>
    </recommendedName>
</protein>
<keyword evidence="7 16" id="KW-0679">Respiratory chain</keyword>
<evidence type="ECO:0000256" key="6">
    <source>
        <dbReference type="ARBA" id="ARBA00022617"/>
    </source>
</evidence>
<feature type="transmembrane region" description="Helical" evidence="17">
    <location>
        <begin position="300"/>
        <end position="333"/>
    </location>
</feature>
<evidence type="ECO:0000256" key="1">
    <source>
        <dbReference type="ARBA" id="ARBA00002444"/>
    </source>
</evidence>
<evidence type="ECO:0000259" key="18">
    <source>
        <dbReference type="PROSITE" id="PS51002"/>
    </source>
</evidence>
<accession>A0A1J8P3G3</accession>
<dbReference type="PROSITE" id="PS51002">
    <property type="entry name" value="CYTB_NTER"/>
    <property type="match status" value="1"/>
</dbReference>
<organism evidence="20 21">
    <name type="scientific">Candidatus Rickettsiella isopodorum</name>
    <dbReference type="NCBI Taxonomy" id="1225476"/>
    <lineage>
        <taxon>Bacteria</taxon>
        <taxon>Pseudomonadati</taxon>
        <taxon>Pseudomonadota</taxon>
        <taxon>Gammaproteobacteria</taxon>
        <taxon>Legionellales</taxon>
        <taxon>Coxiellaceae</taxon>
        <taxon>Rickettsiella</taxon>
    </lineage>
</organism>
<keyword evidence="6 15" id="KW-0349">Heme</keyword>
<evidence type="ECO:0000256" key="5">
    <source>
        <dbReference type="ARBA" id="ARBA00022448"/>
    </source>
</evidence>
<reference evidence="20 21" key="1">
    <citation type="submission" date="2016-03" db="EMBL/GenBank/DDBJ databases">
        <title>Comparative genomics of Rickettsiella.</title>
        <authorList>
            <person name="Chandler C."/>
            <person name="Wang Y."/>
        </authorList>
    </citation>
    <scope>NUCLEOTIDE SEQUENCE [LARGE SCALE GENOMIC DNA]</scope>
    <source>
        <strain evidence="20 21">RCFS May 2013</strain>
    </source>
</reference>
<feature type="binding site" description="axial binding residue" evidence="15">
    <location>
        <position position="97"/>
    </location>
    <ligand>
        <name>heme b</name>
        <dbReference type="ChEBI" id="CHEBI:60344"/>
        <label>b562</label>
    </ligand>
    <ligandPart>
        <name>Fe</name>
        <dbReference type="ChEBI" id="CHEBI:18248"/>
    </ligandPart>
</feature>
<feature type="transmembrane region" description="Helical" evidence="17">
    <location>
        <begin position="379"/>
        <end position="399"/>
    </location>
</feature>
<keyword evidence="21" id="KW-1185">Reference proteome</keyword>
<dbReference type="FunFam" id="1.20.810.10:FF:000004">
    <property type="entry name" value="Cytochrome b"/>
    <property type="match status" value="1"/>
</dbReference>
<sequence>MNGNTDKNSRKNSIFNWLSERLPINEYIHQHLTQYYLPKNLNFWYFFGSLSLFTFFLQILTGIWLTLFYTPTPAEAFNSIEIMMREVPYGWLLRYLHSTGASVFFILIYAHIFRSLLYGSYKKPRELVWLLGVCLYIILLLEAFLGYLLPWGQTSYWASQIGTSLLESIPKVGETLTLWIRGNTIVSEETLHRFFALHVIAMPLSLVFLIRLHLIALHKVGCNNPEGISISTKSILPNKTFSRVPFHPYYTVKELYALLIFLFIFSIIVFFVPEMNGYFLEANNFIPADPLLTPSHIKPLWYLAPFYGVLCVIPNKSLGILIMGAFLFMLFMLPWLDRSPVRSMRYRGCYSRFALAIFILSFGLLTYMSTTLLTPDKTLFIQILLLNYFLFFLLMPFYTKYEKNKLLPRPLCGK</sequence>
<comment type="subcellular location">
    <subcellularLocation>
        <location evidence="2">Membrane</location>
        <topology evidence="2">Multi-pass membrane protein</topology>
    </subcellularLocation>
</comment>
<comment type="caution">
    <text evidence="20">The sequence shown here is derived from an EMBL/GenBank/DDBJ whole genome shotgun (WGS) entry which is preliminary data.</text>
</comment>
<keyword evidence="10 16" id="KW-0249">Electron transport</keyword>
<keyword evidence="8 16" id="KW-0812">Transmembrane</keyword>
<dbReference type="RefSeq" id="WP_071662770.1">
    <property type="nucleotide sequence ID" value="NZ_LUKY01000033.1"/>
</dbReference>
<dbReference type="STRING" id="1225476.A1D18_05365"/>
<evidence type="ECO:0000259" key="19">
    <source>
        <dbReference type="PROSITE" id="PS51003"/>
    </source>
</evidence>
<dbReference type="Pfam" id="PF00033">
    <property type="entry name" value="Cytochrome_B"/>
    <property type="match status" value="1"/>
</dbReference>
<feature type="transmembrane region" description="Helical" evidence="17">
    <location>
        <begin position="128"/>
        <end position="149"/>
    </location>
</feature>
<dbReference type="GO" id="GO:0008121">
    <property type="term" value="F:quinol-cytochrome-c reductase activity"/>
    <property type="evidence" value="ECO:0007669"/>
    <property type="project" value="InterPro"/>
</dbReference>
<feature type="transmembrane region" description="Helical" evidence="17">
    <location>
        <begin position="191"/>
        <end position="210"/>
    </location>
</feature>
<evidence type="ECO:0000256" key="13">
    <source>
        <dbReference type="ARBA" id="ARBA00023136"/>
    </source>
</evidence>
<evidence type="ECO:0000313" key="21">
    <source>
        <dbReference type="Proteomes" id="UP000183924"/>
    </source>
</evidence>
<proteinExistence type="inferred from homology"/>
<evidence type="ECO:0000256" key="17">
    <source>
        <dbReference type="SAM" id="Phobius"/>
    </source>
</evidence>
<dbReference type="Proteomes" id="UP000183924">
    <property type="component" value="Unassembled WGS sequence"/>
</dbReference>